<reference evidence="2 3" key="1">
    <citation type="submission" date="2018-06" db="EMBL/GenBank/DDBJ databases">
        <title>Complete Genomes of Monosporascus.</title>
        <authorList>
            <person name="Robinson A.J."/>
            <person name="Natvig D.O."/>
        </authorList>
    </citation>
    <scope>NUCLEOTIDE SEQUENCE [LARGE SCALE GENOMIC DNA]</scope>
    <source>
        <strain evidence="2 3">CBS 110550</strain>
    </source>
</reference>
<evidence type="ECO:0000313" key="2">
    <source>
        <dbReference type="EMBL" id="RYP07044.1"/>
    </source>
</evidence>
<feature type="region of interest" description="Disordered" evidence="1">
    <location>
        <begin position="45"/>
        <end position="64"/>
    </location>
</feature>
<dbReference type="AlphaFoldDB" id="A0A4Q4TLM8"/>
<feature type="compositionally biased region" description="Basic and acidic residues" evidence="1">
    <location>
        <begin position="55"/>
        <end position="64"/>
    </location>
</feature>
<feature type="compositionally biased region" description="Low complexity" evidence="1">
    <location>
        <begin position="1"/>
        <end position="20"/>
    </location>
</feature>
<dbReference type="EMBL" id="QJNU01000108">
    <property type="protein sequence ID" value="RYP07044.1"/>
    <property type="molecule type" value="Genomic_DNA"/>
</dbReference>
<proteinExistence type="predicted"/>
<dbReference type="Proteomes" id="UP000293360">
    <property type="component" value="Unassembled WGS sequence"/>
</dbReference>
<evidence type="ECO:0000313" key="3">
    <source>
        <dbReference type="Proteomes" id="UP000293360"/>
    </source>
</evidence>
<protein>
    <submittedName>
        <fullName evidence="2">Uncharacterized protein</fullName>
    </submittedName>
</protein>
<comment type="caution">
    <text evidence="2">The sequence shown here is derived from an EMBL/GenBank/DDBJ whole genome shotgun (WGS) entry which is preliminary data.</text>
</comment>
<evidence type="ECO:0000256" key="1">
    <source>
        <dbReference type="SAM" id="MobiDB-lite"/>
    </source>
</evidence>
<feature type="region of interest" description="Disordered" evidence="1">
    <location>
        <begin position="1"/>
        <end position="22"/>
    </location>
</feature>
<gene>
    <name evidence="2" type="ORF">DL764_002767</name>
</gene>
<sequence length="99" mass="10537">MTYSPTTGSLNSDSSTSDFSWDCRSDRNVGKGGLGVQMAPCRVESRASSLGAADPEAHERREEALPAPPLLRGCAVQCFENHASGVVYRHRLESAAAPT</sequence>
<keyword evidence="3" id="KW-1185">Reference proteome</keyword>
<organism evidence="2 3">
    <name type="scientific">Monosporascus ibericus</name>
    <dbReference type="NCBI Taxonomy" id="155417"/>
    <lineage>
        <taxon>Eukaryota</taxon>
        <taxon>Fungi</taxon>
        <taxon>Dikarya</taxon>
        <taxon>Ascomycota</taxon>
        <taxon>Pezizomycotina</taxon>
        <taxon>Sordariomycetes</taxon>
        <taxon>Xylariomycetidae</taxon>
        <taxon>Xylariales</taxon>
        <taxon>Xylariales incertae sedis</taxon>
        <taxon>Monosporascus</taxon>
    </lineage>
</organism>
<name>A0A4Q4TLM8_9PEZI</name>
<accession>A0A4Q4TLM8</accession>